<sequence>MIKRFSPPAFHRRIINEGPSSLAFQLFSSKVPVFWHFGSSVRRSQFFGISALQFEGPSSLAFRLFGSKVLVLSSTTSALWHS</sequence>
<feature type="non-terminal residue" evidence="1">
    <location>
        <position position="82"/>
    </location>
</feature>
<proteinExistence type="predicted"/>
<evidence type="ECO:0000313" key="1">
    <source>
        <dbReference type="EMBL" id="PKY51260.1"/>
    </source>
</evidence>
<protein>
    <submittedName>
        <fullName evidence="1">Uncharacterized protein</fullName>
    </submittedName>
</protein>
<gene>
    <name evidence="1" type="ORF">RhiirA4_468170</name>
</gene>
<name>A0A2I1GX94_9GLOM</name>
<dbReference type="EMBL" id="LLXI01000989">
    <property type="protein sequence ID" value="PKY51260.1"/>
    <property type="molecule type" value="Genomic_DNA"/>
</dbReference>
<reference evidence="1 2" key="1">
    <citation type="submission" date="2015-10" db="EMBL/GenBank/DDBJ databases">
        <title>Genome analyses suggest a sexual origin of heterokaryosis in a supposedly ancient asexual fungus.</title>
        <authorList>
            <person name="Ropars J."/>
            <person name="Sedzielewska K."/>
            <person name="Noel J."/>
            <person name="Charron P."/>
            <person name="Farinelli L."/>
            <person name="Marton T."/>
            <person name="Kruger M."/>
            <person name="Pelin A."/>
            <person name="Brachmann A."/>
            <person name="Corradi N."/>
        </authorList>
    </citation>
    <scope>NUCLEOTIDE SEQUENCE [LARGE SCALE GENOMIC DNA]</scope>
    <source>
        <strain evidence="1 2">A4</strain>
    </source>
</reference>
<comment type="caution">
    <text evidence="1">The sequence shown here is derived from an EMBL/GenBank/DDBJ whole genome shotgun (WGS) entry which is preliminary data.</text>
</comment>
<organism evidence="1 2">
    <name type="scientific">Rhizophagus irregularis</name>
    <dbReference type="NCBI Taxonomy" id="588596"/>
    <lineage>
        <taxon>Eukaryota</taxon>
        <taxon>Fungi</taxon>
        <taxon>Fungi incertae sedis</taxon>
        <taxon>Mucoromycota</taxon>
        <taxon>Glomeromycotina</taxon>
        <taxon>Glomeromycetes</taxon>
        <taxon>Glomerales</taxon>
        <taxon>Glomeraceae</taxon>
        <taxon>Rhizophagus</taxon>
    </lineage>
</organism>
<dbReference type="AlphaFoldDB" id="A0A2I1GX94"/>
<evidence type="ECO:0000313" key="2">
    <source>
        <dbReference type="Proteomes" id="UP000234323"/>
    </source>
</evidence>
<dbReference type="Proteomes" id="UP000234323">
    <property type="component" value="Unassembled WGS sequence"/>
</dbReference>
<keyword evidence="2" id="KW-1185">Reference proteome</keyword>
<accession>A0A2I1GX94</accession>